<name>A0A2Z5QVY4_9MICC</name>
<reference evidence="1 2" key="1">
    <citation type="submission" date="2016-10" db="EMBL/GenBank/DDBJ databases">
        <title>Genome sequence of Rothia aeria strain JCM11412.</title>
        <authorList>
            <person name="Nambu T."/>
        </authorList>
    </citation>
    <scope>NUCLEOTIDE SEQUENCE [LARGE SCALE GENOMIC DNA]</scope>
    <source>
        <strain evidence="1 2">JCM 11412</strain>
    </source>
</reference>
<dbReference type="EMBL" id="AP017895">
    <property type="protein sequence ID" value="BAV86542.1"/>
    <property type="molecule type" value="Genomic_DNA"/>
</dbReference>
<gene>
    <name evidence="1" type="ORF">RA11412_0243</name>
</gene>
<organism evidence="1 2">
    <name type="scientific">Rothia aeria</name>
    <dbReference type="NCBI Taxonomy" id="172042"/>
    <lineage>
        <taxon>Bacteria</taxon>
        <taxon>Bacillati</taxon>
        <taxon>Actinomycetota</taxon>
        <taxon>Actinomycetes</taxon>
        <taxon>Micrococcales</taxon>
        <taxon>Micrococcaceae</taxon>
        <taxon>Rothia</taxon>
    </lineage>
</organism>
<protein>
    <submittedName>
        <fullName evidence="1">Uncharacterized protein</fullName>
    </submittedName>
</protein>
<evidence type="ECO:0000313" key="2">
    <source>
        <dbReference type="Proteomes" id="UP000250241"/>
    </source>
</evidence>
<dbReference type="KEGG" id="raj:RA11412_0243"/>
<sequence length="43" mass="5308">MVDFFNNCLFFGEFIQYSSDFDKHKIVRQTLDREVIDWEEDTE</sequence>
<evidence type="ECO:0000313" key="1">
    <source>
        <dbReference type="EMBL" id="BAV86542.1"/>
    </source>
</evidence>
<dbReference type="AlphaFoldDB" id="A0A2Z5QVY4"/>
<proteinExistence type="predicted"/>
<accession>A0A2Z5QVY4</accession>
<dbReference type="Proteomes" id="UP000250241">
    <property type="component" value="Chromosome"/>
</dbReference>
<keyword evidence="2" id="KW-1185">Reference proteome</keyword>